<feature type="transmembrane region" description="Helical" evidence="1">
    <location>
        <begin position="3342"/>
        <end position="3366"/>
    </location>
</feature>
<feature type="transmembrane region" description="Helical" evidence="1">
    <location>
        <begin position="2439"/>
        <end position="2459"/>
    </location>
</feature>
<feature type="transmembrane region" description="Helical" evidence="1">
    <location>
        <begin position="277"/>
        <end position="302"/>
    </location>
</feature>
<keyword evidence="1" id="KW-0472">Membrane</keyword>
<feature type="transmembrane region" description="Helical" evidence="1">
    <location>
        <begin position="84"/>
        <end position="107"/>
    </location>
</feature>
<accession>A0A4Z1SVI9</accession>
<gene>
    <name evidence="2" type="ORF">GMRT_16314</name>
</gene>
<keyword evidence="1" id="KW-1133">Transmembrane helix</keyword>
<evidence type="ECO:0000313" key="2">
    <source>
        <dbReference type="EMBL" id="TNJ29660.1"/>
    </source>
</evidence>
<feature type="transmembrane region" description="Helical" evidence="1">
    <location>
        <begin position="2789"/>
        <end position="2807"/>
    </location>
</feature>
<dbReference type="Proteomes" id="UP000315496">
    <property type="component" value="Chromosome 1"/>
</dbReference>
<dbReference type="OrthoDB" id="10254500at2759"/>
<dbReference type="EMBL" id="VDLU01000001">
    <property type="protein sequence ID" value="TNJ29660.1"/>
    <property type="molecule type" value="Genomic_DNA"/>
</dbReference>
<feature type="transmembrane region" description="Helical" evidence="1">
    <location>
        <begin position="3014"/>
        <end position="3038"/>
    </location>
</feature>
<protein>
    <submittedName>
        <fullName evidence="2">Uncharacterized protein</fullName>
    </submittedName>
</protein>
<feature type="transmembrane region" description="Helical" evidence="1">
    <location>
        <begin position="3509"/>
        <end position="3529"/>
    </location>
</feature>
<evidence type="ECO:0000313" key="3">
    <source>
        <dbReference type="Proteomes" id="UP000315496"/>
    </source>
</evidence>
<proteinExistence type="predicted"/>
<sequence length="3549" mass="406395">MSNEFIQTAKNALMEAMTLQLGRQHVGPTLILTGLAYGLAFRLLVPVYDRLVLSANSSSILYQLVSITYQSFTFLFRYPEDDIIGTILCLILPFCLLLSPYLILLIDITLHRGVLRRRLIIGILWHILINQVLFSQIILYSVWVYSITSGILYYFEWLLKLLAIILIVIQDLIISLYVIPILRTSTEFVPPDPRALVFYNFSFVVLHMASGCFQASSQLCCTILFLFSLFHVILQQSSVSMSGNLQLDLEILVLSIITSILSFMAIISPLIDMQHATILLIVTFVFLCLAIVLAVTSFYITLNIRLIRTMKRLDAIDKVATYLFNSLESLQRYVQRGKRHRNRTMLDHLFQTLFSDVDDRCRPVFGSNLVFTQTEHALLQVLHLFLRNKHQTLDSWADMHAPKPRTYGRSDRYGDRMTQPHFFFNYRSISMNVHPPIGTPPSQFFKQCGPFVVDASYFPTDLLMVFHTFRTGHKVESQTAPVTMERVMACMELVRSSPISERDLVYTAAFLIRRLNRPATFSAFFRKLRSLSLDVPDVSYNGTAYDTVYISHLMTRLQDYIVSLLYYSWYCKSDNEASRVRLCSYLLDVVGYTDDFVRLTEGLIPKDQQTESSPTSEYVLHEIFSVQRLLAGENSVLLKPLSDFVQRHLFNTSFSGQTIIGSVIPVGLISSSYSNPNNSFSASPNLDSLDLARLLSISPEDILFTDEQFLLLQRFAYAMFAFCYLNSPLYRGLFKRYTGSDAFSFTVMDDVSVLEKIVRNIYAQTIRGVRRTMSSTAIIWIRLLKFLKISLSGLVIGRTSLFSFGRHICCPSQSYSPYIDSAFALLNYKLELVIFRLIFVHCFIYEATKNVAFIMQTHQKVSRTNTQFWRYKVVHMNLMWVRRHLDSLHKTGKLPFGRSFILGVNRRRLRLKTDLVSLRLINDIVCSDVERLLGEIDHKSDCRRSSQNTNSYLSASSCNQQNPTDGKYPFIDADFFMLQSVLINCVQYIEHWFWEHDYVSSSVEALSEDNFVRQMSDNCNIAAIVAHQLRLLKVLNQLAQTYLQFLFFLCENFSLVGVSGLKDFCARPFSADSHSLHPMAEDELGNSELVSAEVKRATLANIECTDFLGMHISSAAQLLTSLATETMALHGTNLDCFLRNTLCPRFASLQKYLFRTELHALQNLIIPSSAHPFTGSLLYGRVRRYYVGTLEHYIRLRLYAFILAVQQMPDWKAHVTGVLDEIMQSLSLRTDVELKRLIAMIQLEYVALLRSLLRCLHVLFILFNEEPNNPTILLTIEMLRTEFSLGSLTSSLPLINFKATLMEVKQRDCNNRSHIENAYVYLSNFLSTDNLYTLFGAISAYNKSRINGAYLASVCHKIDFNTVLMTELPLSWRHRCVSQMEQACAFTTFGPGVFLNRRILGGMSNVLDPLKKFQNSDTQNLLHEISQNPFDLDVYLSLLRDPLSNFRRSCSDCRESLSGRCAIHRRLARMVVKCDSTYGIMYEVTRRYGPHPWVIGFHDWIAGNYAFLSTIVTTHVPVSTVSIVDKAGYVRSNMTIKSPTISRKQYLHTLGYESEGERKSGTPNGLFRYHTYYSLEFPACPSRSARGRGRQRMTSFPYRQSLFAAPKTPDSLRYEKIELATRLFDDSFYQVIIPSRFYRNMQMQQLRFAKSVSGLIRGYEFVMANVRLPIEFYKRLNAIAVSIAGVRGNKYVAMVSFRMVVLSPIIHGIRHALQSVFIATQDISHWMHAKNPIKQFFRGPPLLNPQVLPASVSDHGASSVDTVYSTRGRNSDVKPGRMFQGIDRANEFEISRVFRDIFSSIGHLSFIFLWLSLLIMVLIGIELLTMTRHTNRYIPLIKLSNQWLELPFLYYSERFTDLLPKDALPSEVAYPFAPCTSTCDFKSIWNEEFVIFTSTCRSDYIRNETFARYDALVTDVLDIFAGALEEEERPSHELVDAVLQRINGYFMSFLSALVMIFDFSKRFIYVTLERSIKANDEYFTYCPGMEPLDAYAIPVAPENTLTGLNDSFHMQDFSILSCPAIKYNETGRYFYKEIPSLPEQSQTLQSTTWNHLSSYNVINYGSLPSILLSPDVALDRSLASLSFFTRPFRISSPLFTSWDVVTQLIELAYSSITMSLASMLNYHETLASLGEQGSKFTLLDIVTDPEGVSIASRLYELFYTNRKGTYQAVPLRKDYVLDTRRGITPPSVSKSMEYLYPDIQTHRSADINFISPEHPLLQYAETLILAALPGSYSLMVHQLNMGLYGGNSFSERRINRAVETSIGLNYGIVTICIFFHLVALVYFVTYIIILVIRLWKYNKQVYERLSAIVLDVIKHNGLGGIYAIQALLKNKPELTKRYSGTLQAMDRLISNVEAPETHIVAAKQHAKRTTSPKVYTSKATSKRVILPSLEDSSSIHFHLGISPNDPLYGLRSEWRSFTEPTPEVTKCVQCLSMQQRSDALIKCLLIILPLGFYIVLAMMDDFRCSFRKGYENLFARRNSFLASFNDLHSILLRRTTEAFRYAVFGLPKAISMWKLASHDVQTGFTLLTSQHPELHQELIHIQHVVDEIQKIELQMLGTTLTMACPDASFYQDYLQDAETLKYPVFMSPLFEFSPLEDRNKLLAISLSKTPIEQQIHRLASTDTIEKITSLPPYKDIFGFEPERITCQDFFKKLPLPDKDLYWIVTSAITARQTLADKHCKKTVTNGVVSYIDCDDVKTIAVAPADSLRYLPGLSLFPTLFAKYTEFLEPVYSFASVMQLNRGAHRLSFVMALVSILIIVMIDIMFFVFLDRRMRSRNPMLRVANLVAASLRYALYLALLAISFYDLFTVYKKDSFLLPTAMEEKFKMGTNYFRTLNNVLNWLTNESEYEREHLTLKRFAQEYEQLVGQQLSLSSYSIQSPNSTDFVYILPEQAFNTIGNSSMWEAIRSTYLYMDVVSDSLAKARTHESTYRKELSPDILLNILITGFAPSDKFDYTSAMLYFFQSLSSAYSTYGTILSVEMQQDINPYHSTLASIVMPTSQQANSRQDYASFPVIRAVGMWITIMYMVLILCLMANLWNIPYYRPTEDEIIILGQHTVKAMFVVILAYNGKTYRFVTMVEYPDEHMYSLIRVTPAFRAIIRSEIHNRVRQNPELFLESRPDFTTVLIYTETDMPVNTNGNGSSDADLTPEDVLRFYLHERANEIRVYPATLNLAMPFYHCPTCIDKIIVKITHLNHQNRLQSYRIATKVPYNIKFEHDFPLLVRYVPVSLLYTNFQSMGMCEHNIPSQWCKFCDGKDASTPLPISNGPGDHKPIYLDIRTIFTPISDRLTEKIDQLVKGSNVDTHKKTSNDHGSAKTIFKNLANRLLTDQMPVLNQARIVRLYLGAIIGVLLSCIIAQFVFIALYATRTRKHMSAYSILGHILFYTKRLLTATMDHTENIVEGSISLLQKQYLENLIDQYRALLTTGYVRIGRIPNECGLRAHFYGLIDALLELEYRCSLLQEETTAGPRMYGLYAHMMTQYRVVINAAREATEGLVGCKPIATNRTAFFTPIAILLFFLLAIVLNYAFAWRYNQSLVRLGHLLELIKK</sequence>
<comment type="caution">
    <text evidence="2">The sequence shown here is derived from an EMBL/GenBank/DDBJ whole genome shotgun (WGS) entry which is preliminary data.</text>
</comment>
<name>A0A4Z1SVI9_GIAMU</name>
<dbReference type="VEuPathDB" id="GiardiaDB:GMRT_16314"/>
<feature type="transmembrane region" description="Helical" evidence="1">
    <location>
        <begin position="2262"/>
        <end position="2295"/>
    </location>
</feature>
<organism evidence="2 3">
    <name type="scientific">Giardia muris</name>
    <dbReference type="NCBI Taxonomy" id="5742"/>
    <lineage>
        <taxon>Eukaryota</taxon>
        <taxon>Metamonada</taxon>
        <taxon>Diplomonadida</taxon>
        <taxon>Hexamitidae</taxon>
        <taxon>Giardiinae</taxon>
        <taxon>Giardia</taxon>
    </lineage>
</organism>
<feature type="transmembrane region" description="Helical" evidence="1">
    <location>
        <begin position="157"/>
        <end position="182"/>
    </location>
</feature>
<reference evidence="2 3" key="1">
    <citation type="submission" date="2019-05" db="EMBL/GenBank/DDBJ databases">
        <title>The compact genome of Giardia muris reveals important steps in the evolution of intestinal protozoan parasites.</title>
        <authorList>
            <person name="Xu F."/>
            <person name="Jimenez-Gonzalez A."/>
            <person name="Einarsson E."/>
            <person name="Astvaldsson A."/>
            <person name="Peirasmaki D."/>
            <person name="Eckmann L."/>
            <person name="Andersson J.O."/>
            <person name="Svard S.G."/>
            <person name="Jerlstrom-Hultqvist J."/>
        </authorList>
    </citation>
    <scope>NUCLEOTIDE SEQUENCE [LARGE SCALE GENOMIC DNA]</scope>
    <source>
        <strain evidence="2 3">Roberts-Thomson</strain>
    </source>
</reference>
<feature type="transmembrane region" description="Helical" evidence="1">
    <location>
        <begin position="2746"/>
        <end position="2769"/>
    </location>
</feature>
<feature type="transmembrane region" description="Helical" evidence="1">
    <location>
        <begin position="26"/>
        <end position="48"/>
    </location>
</feature>
<keyword evidence="1" id="KW-0812">Transmembrane</keyword>
<feature type="transmembrane region" description="Helical" evidence="1">
    <location>
        <begin position="1801"/>
        <end position="1824"/>
    </location>
</feature>
<feature type="transmembrane region" description="Helical" evidence="1">
    <location>
        <begin position="119"/>
        <end position="145"/>
    </location>
</feature>
<feature type="transmembrane region" description="Helical" evidence="1">
    <location>
        <begin position="3050"/>
        <end position="3068"/>
    </location>
</feature>
<feature type="transmembrane region" description="Helical" evidence="1">
    <location>
        <begin position="216"/>
        <end position="235"/>
    </location>
</feature>
<evidence type="ECO:0000256" key="1">
    <source>
        <dbReference type="SAM" id="Phobius"/>
    </source>
</evidence>
<keyword evidence="3" id="KW-1185">Reference proteome</keyword>
<feature type="transmembrane region" description="Helical" evidence="1">
    <location>
        <begin position="247"/>
        <end position="271"/>
    </location>
</feature>